<dbReference type="NCBIfam" id="NF004837">
    <property type="entry name" value="PRK06187.1"/>
    <property type="match status" value="1"/>
</dbReference>
<dbReference type="EMBL" id="CYSC01000016">
    <property type="protein sequence ID" value="CUH71045.1"/>
    <property type="molecule type" value="Genomic_DNA"/>
</dbReference>
<reference evidence="8 10" key="2">
    <citation type="submission" date="2015-09" db="EMBL/GenBank/DDBJ databases">
        <authorList>
            <consortium name="Swine Surveillance"/>
        </authorList>
    </citation>
    <scope>NUCLEOTIDE SEQUENCE [LARGE SCALE GENOMIC DNA]</scope>
    <source>
        <strain evidence="8 10">5120</strain>
    </source>
</reference>
<reference evidence="7 9" key="1">
    <citation type="submission" date="2015-09" db="EMBL/GenBank/DDBJ databases">
        <authorList>
            <person name="Rodrigo-Torres L."/>
            <person name="Arahal D.R."/>
        </authorList>
    </citation>
    <scope>NUCLEOTIDE SEQUENCE [LARGE SCALE GENOMIC DNA]</scope>
    <source>
        <strain evidence="7 9">CECT 5118</strain>
    </source>
</reference>
<keyword evidence="2 8" id="KW-0436">Ligase</keyword>
<dbReference type="SUPFAM" id="SSF56801">
    <property type="entry name" value="Acetyl-CoA synthetase-like"/>
    <property type="match status" value="1"/>
</dbReference>
<dbReference type="GO" id="GO:0004467">
    <property type="term" value="F:long-chain fatty acid-CoA ligase activity"/>
    <property type="evidence" value="ECO:0007669"/>
    <property type="project" value="UniProtKB-EC"/>
</dbReference>
<dbReference type="Pfam" id="PF00501">
    <property type="entry name" value="AMP-binding"/>
    <property type="match status" value="1"/>
</dbReference>
<organism evidence="8 10">
    <name type="scientific">Thalassovita autumnalis</name>
    <dbReference type="NCBI Taxonomy" id="2072972"/>
    <lineage>
        <taxon>Bacteria</taxon>
        <taxon>Pseudomonadati</taxon>
        <taxon>Pseudomonadota</taxon>
        <taxon>Alphaproteobacteria</taxon>
        <taxon>Rhodobacterales</taxon>
        <taxon>Roseobacteraceae</taxon>
        <taxon>Thalassovita</taxon>
    </lineage>
</organism>
<dbReference type="PANTHER" id="PTHR43859:SF4">
    <property type="entry name" value="BUTANOATE--COA LIGASE AAE1-RELATED"/>
    <property type="match status" value="1"/>
</dbReference>
<evidence type="ECO:0000313" key="10">
    <source>
        <dbReference type="Proteomes" id="UP000051887"/>
    </source>
</evidence>
<dbReference type="EMBL" id="CYSB01000028">
    <property type="protein sequence ID" value="CUH67133.1"/>
    <property type="molecule type" value="Genomic_DNA"/>
</dbReference>
<dbReference type="Proteomes" id="UP000051887">
    <property type="component" value="Unassembled WGS sequence"/>
</dbReference>
<keyword evidence="3" id="KW-0276">Fatty acid metabolism</keyword>
<sequence length="543" mass="59290">MLGMMMHRPLLISDILKYAAEAYPQAGIISVRTEGDVHRQTYAETLGRVQQLANALQARGVQMGDRVATLAWNGYRHFELYYAVSGMGAVCHTINPRLSAEQLIYIVTHAEDRLIFVDTTFVPILEAVQDQLPGDITYVVMTDRAHMPENSLNALCYEDLLAEQPADFDFPEFDENTASGLCYTSGTTGNPKGALYSHRSSVLHAMMICTCLGSTMPEGSAVMPVVPLFHVNAWGLPYTAPLLGLNMVMPGAALDGPSLFKLMDAEKVHSAWGVPTVWMGLLAEIEAQGRKPEGFGDLVVGGSAAPRVMIETLEKLGVAVGHAWGMTEMSPIGTHGHMPGWVRDLPFDQMIDKKSLQGRRAFGVQMKIVDEDGKAQPHDGVAAGELFVRGNTVVAGYFKNDEATQATMDQDGWFGTGDIATLDPNGFLSIQDRSKDLIKSGGEWISSIDLENAAMSHPDIANCAAIAIAHPKWDERPVLVAVPAGEARPALEDMHAHMAEHFAKWQLPDDLIWVEDLPLTATGKISKLTLRKRMADYVLPDLR</sequence>
<keyword evidence="4" id="KW-0443">Lipid metabolism</keyword>
<dbReference type="CDD" id="cd12119">
    <property type="entry name" value="ttLC_FACS_AlkK_like"/>
    <property type="match status" value="1"/>
</dbReference>
<protein>
    <submittedName>
        <fullName evidence="8">Long-chain-fatty-acid--CoA ligase</fullName>
        <ecNumber evidence="8">6.2.1.3</ecNumber>
    </submittedName>
</protein>
<evidence type="ECO:0000259" key="6">
    <source>
        <dbReference type="Pfam" id="PF13193"/>
    </source>
</evidence>
<evidence type="ECO:0000313" key="8">
    <source>
        <dbReference type="EMBL" id="CUH71045.1"/>
    </source>
</evidence>
<comment type="similarity">
    <text evidence="1">Belongs to the ATP-dependent AMP-binding enzyme family.</text>
</comment>
<dbReference type="Gene3D" id="3.30.300.30">
    <property type="match status" value="1"/>
</dbReference>
<dbReference type="InterPro" id="IPR045851">
    <property type="entry name" value="AMP-bd_C_sf"/>
</dbReference>
<dbReference type="InterPro" id="IPR025110">
    <property type="entry name" value="AMP-bd_C"/>
</dbReference>
<feature type="domain" description="AMP-binding enzyme C-terminal" evidence="6">
    <location>
        <begin position="450"/>
        <end position="524"/>
    </location>
</feature>
<evidence type="ECO:0000313" key="9">
    <source>
        <dbReference type="Proteomes" id="UP000051086"/>
    </source>
</evidence>
<evidence type="ECO:0000256" key="4">
    <source>
        <dbReference type="ARBA" id="ARBA00023098"/>
    </source>
</evidence>
<dbReference type="InterPro" id="IPR020845">
    <property type="entry name" value="AMP-binding_CS"/>
</dbReference>
<dbReference type="Gene3D" id="3.40.50.12780">
    <property type="entry name" value="N-terminal domain of ligase-like"/>
    <property type="match status" value="1"/>
</dbReference>
<evidence type="ECO:0000259" key="5">
    <source>
        <dbReference type="Pfam" id="PF00501"/>
    </source>
</evidence>
<keyword evidence="9" id="KW-1185">Reference proteome</keyword>
<evidence type="ECO:0000256" key="2">
    <source>
        <dbReference type="ARBA" id="ARBA00022598"/>
    </source>
</evidence>
<gene>
    <name evidence="7" type="ORF">TL5118_02061</name>
    <name evidence="8" type="ORF">TL5120_00825</name>
</gene>
<feature type="domain" description="AMP-dependent synthetase/ligase" evidence="5">
    <location>
        <begin position="19"/>
        <end position="398"/>
    </location>
</feature>
<evidence type="ECO:0000313" key="7">
    <source>
        <dbReference type="EMBL" id="CUH67133.1"/>
    </source>
</evidence>
<proteinExistence type="inferred from homology"/>
<evidence type="ECO:0000256" key="3">
    <source>
        <dbReference type="ARBA" id="ARBA00022832"/>
    </source>
</evidence>
<dbReference type="Pfam" id="PF13193">
    <property type="entry name" value="AMP-binding_C"/>
    <property type="match status" value="1"/>
</dbReference>
<accession>A0A0P1FRJ8</accession>
<dbReference type="EC" id="6.2.1.3" evidence="8"/>
<dbReference type="InterPro" id="IPR042099">
    <property type="entry name" value="ANL_N_sf"/>
</dbReference>
<dbReference type="PANTHER" id="PTHR43859">
    <property type="entry name" value="ACYL-ACTIVATING ENZYME"/>
    <property type="match status" value="1"/>
</dbReference>
<dbReference type="PROSITE" id="PS00455">
    <property type="entry name" value="AMP_BINDING"/>
    <property type="match status" value="1"/>
</dbReference>
<evidence type="ECO:0000256" key="1">
    <source>
        <dbReference type="ARBA" id="ARBA00006432"/>
    </source>
</evidence>
<dbReference type="AlphaFoldDB" id="A0A0P1FRJ8"/>
<dbReference type="RefSeq" id="WP_058242366.1">
    <property type="nucleotide sequence ID" value="NZ_CYSB01000028.1"/>
</dbReference>
<dbReference type="InterPro" id="IPR000873">
    <property type="entry name" value="AMP-dep_synth/lig_dom"/>
</dbReference>
<dbReference type="Proteomes" id="UP000051086">
    <property type="component" value="Unassembled WGS sequence"/>
</dbReference>
<name>A0A0P1FRJ8_9RHOB</name>
<dbReference type="OrthoDB" id="9803968at2"/>